<protein>
    <submittedName>
        <fullName evidence="2">DinB family protein</fullName>
    </submittedName>
</protein>
<dbReference type="Pfam" id="PF12867">
    <property type="entry name" value="DinB_2"/>
    <property type="match status" value="1"/>
</dbReference>
<reference evidence="3" key="1">
    <citation type="journal article" date="2019" name="Int. J. Syst. Evol. Microbiol.">
        <title>The Global Catalogue of Microorganisms (GCM) 10K type strain sequencing project: providing services to taxonomists for standard genome sequencing and annotation.</title>
        <authorList>
            <consortium name="The Broad Institute Genomics Platform"/>
            <consortium name="The Broad Institute Genome Sequencing Center for Infectious Disease"/>
            <person name="Wu L."/>
            <person name="Ma J."/>
        </authorList>
    </citation>
    <scope>NUCLEOTIDE SEQUENCE [LARGE SCALE GENOMIC DNA]</scope>
    <source>
        <strain evidence="3">CCUG 48216</strain>
    </source>
</reference>
<dbReference type="RefSeq" id="WP_240268006.1">
    <property type="nucleotide sequence ID" value="NZ_JAKSXN010000007.1"/>
</dbReference>
<dbReference type="Proteomes" id="UP001597211">
    <property type="component" value="Unassembled WGS sequence"/>
</dbReference>
<sequence length="152" mass="17928">MTTQATKDDLLNQFREWTSYVHDIASLDWTKPIGEGKWSVHGLVSHLMMWDKYFWDKAIQPISQDQPISLQDLDFDAFNRDAAEFGRSITKSELIELAVKYRRLIIETIEGLDEEKFSRSYGDFTVESYLRDFIGHDHHHRSQIEERKAYLA</sequence>
<feature type="domain" description="DinB-like" evidence="1">
    <location>
        <begin position="18"/>
        <end position="144"/>
    </location>
</feature>
<dbReference type="InterPro" id="IPR034660">
    <property type="entry name" value="DinB/YfiT-like"/>
</dbReference>
<dbReference type="InterPro" id="IPR024775">
    <property type="entry name" value="DinB-like"/>
</dbReference>
<keyword evidence="3" id="KW-1185">Reference proteome</keyword>
<gene>
    <name evidence="2" type="ORF">ACFQ2Z_06505</name>
</gene>
<dbReference type="SUPFAM" id="SSF109854">
    <property type="entry name" value="DinB/YfiT-like putative metalloenzymes"/>
    <property type="match status" value="1"/>
</dbReference>
<comment type="caution">
    <text evidence="2">The sequence shown here is derived from an EMBL/GenBank/DDBJ whole genome shotgun (WGS) entry which is preliminary data.</text>
</comment>
<organism evidence="2 3">
    <name type="scientific">Paenibacillus timonensis</name>
    <dbReference type="NCBI Taxonomy" id="225915"/>
    <lineage>
        <taxon>Bacteria</taxon>
        <taxon>Bacillati</taxon>
        <taxon>Bacillota</taxon>
        <taxon>Bacilli</taxon>
        <taxon>Bacillales</taxon>
        <taxon>Paenibacillaceae</taxon>
        <taxon>Paenibacillus</taxon>
    </lineage>
</organism>
<dbReference type="EMBL" id="JBHTKZ010000008">
    <property type="protein sequence ID" value="MFD1181002.1"/>
    <property type="molecule type" value="Genomic_DNA"/>
</dbReference>
<evidence type="ECO:0000259" key="1">
    <source>
        <dbReference type="Pfam" id="PF12867"/>
    </source>
</evidence>
<dbReference type="Gene3D" id="1.20.120.450">
    <property type="entry name" value="dinb family like domain"/>
    <property type="match status" value="1"/>
</dbReference>
<evidence type="ECO:0000313" key="3">
    <source>
        <dbReference type="Proteomes" id="UP001597211"/>
    </source>
</evidence>
<accession>A0ABW3S9X0</accession>
<name>A0ABW3S9X0_9BACL</name>
<proteinExistence type="predicted"/>
<evidence type="ECO:0000313" key="2">
    <source>
        <dbReference type="EMBL" id="MFD1181002.1"/>
    </source>
</evidence>